<keyword evidence="4 7" id="KW-0067">ATP-binding</keyword>
<dbReference type="InterPro" id="IPR003593">
    <property type="entry name" value="AAA+_ATPase"/>
</dbReference>
<dbReference type="Proteomes" id="UP000313948">
    <property type="component" value="Chromosome"/>
</dbReference>
<dbReference type="RefSeq" id="WP_139948298.1">
    <property type="nucleotide sequence ID" value="NZ_CP040899.1"/>
</dbReference>
<accession>A0ABX5VMX3</accession>
<dbReference type="InterPro" id="IPR003439">
    <property type="entry name" value="ABC_transporter-like_ATP-bd"/>
</dbReference>
<dbReference type="InterPro" id="IPR017871">
    <property type="entry name" value="ABC_transporter-like_CS"/>
</dbReference>
<organism evidence="7 8">
    <name type="scientific">Georgenia wutianyii</name>
    <dbReference type="NCBI Taxonomy" id="2585135"/>
    <lineage>
        <taxon>Bacteria</taxon>
        <taxon>Bacillati</taxon>
        <taxon>Actinomycetota</taxon>
        <taxon>Actinomycetes</taxon>
        <taxon>Micrococcales</taxon>
        <taxon>Bogoriellaceae</taxon>
        <taxon>Georgenia</taxon>
    </lineage>
</organism>
<evidence type="ECO:0000256" key="5">
    <source>
        <dbReference type="ARBA" id="ARBA00023251"/>
    </source>
</evidence>
<dbReference type="Pfam" id="PF00005">
    <property type="entry name" value="ABC_tran"/>
    <property type="match status" value="1"/>
</dbReference>
<name>A0ABX5VMX3_9MICO</name>
<protein>
    <submittedName>
        <fullName evidence="7">ABC transporter ATP-binding protein</fullName>
    </submittedName>
</protein>
<evidence type="ECO:0000313" key="7">
    <source>
        <dbReference type="EMBL" id="QDB79046.1"/>
    </source>
</evidence>
<dbReference type="GO" id="GO:0005524">
    <property type="term" value="F:ATP binding"/>
    <property type="evidence" value="ECO:0007669"/>
    <property type="project" value="UniProtKB-KW"/>
</dbReference>
<dbReference type="CDD" id="cd03230">
    <property type="entry name" value="ABC_DR_subfamily_A"/>
    <property type="match status" value="1"/>
</dbReference>
<evidence type="ECO:0000259" key="6">
    <source>
        <dbReference type="PROSITE" id="PS50893"/>
    </source>
</evidence>
<keyword evidence="8" id="KW-1185">Reference proteome</keyword>
<keyword evidence="3" id="KW-0547">Nucleotide-binding</keyword>
<evidence type="ECO:0000256" key="1">
    <source>
        <dbReference type="ARBA" id="ARBA00004202"/>
    </source>
</evidence>
<comment type="subcellular location">
    <subcellularLocation>
        <location evidence="1">Cell membrane</location>
        <topology evidence="1">Peripheral membrane protein</topology>
    </subcellularLocation>
</comment>
<dbReference type="SUPFAM" id="SSF52540">
    <property type="entry name" value="P-loop containing nucleoside triphosphate hydrolases"/>
    <property type="match status" value="1"/>
</dbReference>
<dbReference type="PROSITE" id="PS00211">
    <property type="entry name" value="ABC_TRANSPORTER_1"/>
    <property type="match status" value="1"/>
</dbReference>
<proteinExistence type="predicted"/>
<dbReference type="EMBL" id="CP040899">
    <property type="protein sequence ID" value="QDB79046.1"/>
    <property type="molecule type" value="Genomic_DNA"/>
</dbReference>
<sequence length="320" mass="33500">MPTDSPALLVADLRKRYGDRDVVTGLSLRAERGELTAVLGPNGAGKTTTIECCEGLRRPDGGRVAVLGLDRSAPENAPELRRRVGVMLQEGGLPLSPRAVDVLEHVARLHDRPGAAAPLLERLGLTAVARTRVRHLSGGQRQRLALACAIVGEPELVFLDEPTAGLDPQARLAVWDLVRSLREAGTSIVLTTHLMTEAEDLADRVVVVDRGSVVAAGTPDELRGTPHVRVVVPPGATAAAVAADLGSALAAHPRLVTAVEGGDVLVRHGDGGDLDTADLALVATALTRAGHRAAQVALARPTLEDAFLALTGRELRREAA</sequence>
<keyword evidence="2" id="KW-0813">Transport</keyword>
<evidence type="ECO:0000256" key="2">
    <source>
        <dbReference type="ARBA" id="ARBA00022448"/>
    </source>
</evidence>
<evidence type="ECO:0000256" key="3">
    <source>
        <dbReference type="ARBA" id="ARBA00022741"/>
    </source>
</evidence>
<dbReference type="PROSITE" id="PS50893">
    <property type="entry name" value="ABC_TRANSPORTER_2"/>
    <property type="match status" value="1"/>
</dbReference>
<evidence type="ECO:0000313" key="8">
    <source>
        <dbReference type="Proteomes" id="UP000313948"/>
    </source>
</evidence>
<reference evidence="7 8" key="1">
    <citation type="submission" date="2019-05" db="EMBL/GenBank/DDBJ databases">
        <title>Georgenia *** sp. nov., and Georgenia *** sp. nov., isolated from the intestinal contents of plateau pika (Ochotona curzoniae) in the Qinghai-Tibet plateau of China.</title>
        <authorList>
            <person name="Tian Z."/>
        </authorList>
    </citation>
    <scope>NUCLEOTIDE SEQUENCE [LARGE SCALE GENOMIC DNA]</scope>
    <source>
        <strain evidence="7 8">Z294</strain>
    </source>
</reference>
<gene>
    <name evidence="7" type="ORF">FE251_06430</name>
</gene>
<dbReference type="SMART" id="SM00382">
    <property type="entry name" value="AAA"/>
    <property type="match status" value="1"/>
</dbReference>
<dbReference type="PANTHER" id="PTHR42711:SF16">
    <property type="entry name" value="ABC TRANSPORTER ATP-BINDING PROTEIN"/>
    <property type="match status" value="1"/>
</dbReference>
<dbReference type="Gene3D" id="3.40.50.300">
    <property type="entry name" value="P-loop containing nucleotide triphosphate hydrolases"/>
    <property type="match status" value="1"/>
</dbReference>
<dbReference type="PANTHER" id="PTHR42711">
    <property type="entry name" value="ABC TRANSPORTER ATP-BINDING PROTEIN"/>
    <property type="match status" value="1"/>
</dbReference>
<feature type="domain" description="ABC transporter" evidence="6">
    <location>
        <begin position="8"/>
        <end position="235"/>
    </location>
</feature>
<dbReference type="InterPro" id="IPR027417">
    <property type="entry name" value="P-loop_NTPase"/>
</dbReference>
<dbReference type="InterPro" id="IPR050763">
    <property type="entry name" value="ABC_transporter_ATP-binding"/>
</dbReference>
<evidence type="ECO:0000256" key="4">
    <source>
        <dbReference type="ARBA" id="ARBA00022840"/>
    </source>
</evidence>
<keyword evidence="5" id="KW-0046">Antibiotic resistance</keyword>